<keyword evidence="3" id="KW-1185">Reference proteome</keyword>
<accession>A0A9P8W216</accession>
<organism evidence="2 3">
    <name type="scientific">Thelonectria olida</name>
    <dbReference type="NCBI Taxonomy" id="1576542"/>
    <lineage>
        <taxon>Eukaryota</taxon>
        <taxon>Fungi</taxon>
        <taxon>Dikarya</taxon>
        <taxon>Ascomycota</taxon>
        <taxon>Pezizomycotina</taxon>
        <taxon>Sordariomycetes</taxon>
        <taxon>Hypocreomycetidae</taxon>
        <taxon>Hypocreales</taxon>
        <taxon>Nectriaceae</taxon>
        <taxon>Thelonectria</taxon>
    </lineage>
</organism>
<dbReference type="GO" id="GO:0071949">
    <property type="term" value="F:FAD binding"/>
    <property type="evidence" value="ECO:0007669"/>
    <property type="project" value="InterPro"/>
</dbReference>
<protein>
    <recommendedName>
        <fullName evidence="1">FAD-binding PCMH-type domain-containing protein</fullName>
    </recommendedName>
</protein>
<evidence type="ECO:0000313" key="3">
    <source>
        <dbReference type="Proteomes" id="UP000777438"/>
    </source>
</evidence>
<dbReference type="PANTHER" id="PTHR43762:SF1">
    <property type="entry name" value="D-ARABINONO-1,4-LACTONE OXIDASE"/>
    <property type="match status" value="1"/>
</dbReference>
<feature type="domain" description="FAD-binding PCMH-type" evidence="1">
    <location>
        <begin position="161"/>
        <end position="375"/>
    </location>
</feature>
<sequence length="752" mass="84118">MDASTTTPESAKTLEEKIKELGSLVREDDTGLEYEELPKLDELIDDWYNEEVDVTKEDFHRRILEVFRDSKHTEVFEGVMAQFPDDTREILRSFISGEKGAEEAGKALAETATESPGISSSDVHAEALQASNVSFSMMAAPVKATGQDAKNRTFENWGRTVKNTPTVTYYPETVAEIQAIVRDAVAHNKGVRVAGFRHSWSPVFGRNNKSGQSTNGDVLISTLTETNASRLPNLTSVPTNLFQPKDTELNDIQEIKDASYVGAPALKGGKKYVQVGTATTNEKFRRWCIDTGHVTLPMNIIEVEITFGGSNATICHGAGINNPTLSDLVRRIDYIDVNGEKKFVNMGDKDLLKAASGCFGLLGVVTFITFECDAMCTAVMRPAKLPVIDAIPPPPEMKDSDIPPALWKSRTPEEKQNAVREFERRANEDFYAEWFWFPYSQQVWVNTWKTDSSTKDVVEYPSHAKTLYQVASTAAMNMAQVAGQHIHALQLAPKMQTVILSWLAVKNFDEVKPGQKPIRTLLPNALHFQRGVQNIRVRNLEAEMPLHAKKGTTNERDYTNVRRAWWDVIKTCYANHKTSPMRMPLEMRIMGSSDVTLAPQRGNQLGTCAIGILTLHAVAAEPKNIWEPYAQQVLDKWTSYKDNDGKPVVVKPHWAKEWYSYKVNGRPWMETLTKDCYKKEIAEFQSLMSAIGKKHGWTLGDIKRTFSNDVLDTLFLDGVKTSPPKQVAKSEKLAQVHVQEIAVSNVSSEGIV</sequence>
<dbReference type="GO" id="GO:0005739">
    <property type="term" value="C:mitochondrion"/>
    <property type="evidence" value="ECO:0007669"/>
    <property type="project" value="TreeGrafter"/>
</dbReference>
<dbReference type="Gene3D" id="3.30.43.10">
    <property type="entry name" value="Uridine Diphospho-n-acetylenolpyruvylglucosamine Reductase, domain 2"/>
    <property type="match status" value="1"/>
</dbReference>
<reference evidence="2 3" key="1">
    <citation type="journal article" date="2021" name="Nat. Commun.">
        <title>Genetic determinants of endophytism in the Arabidopsis root mycobiome.</title>
        <authorList>
            <person name="Mesny F."/>
            <person name="Miyauchi S."/>
            <person name="Thiergart T."/>
            <person name="Pickel B."/>
            <person name="Atanasova L."/>
            <person name="Karlsson M."/>
            <person name="Huettel B."/>
            <person name="Barry K.W."/>
            <person name="Haridas S."/>
            <person name="Chen C."/>
            <person name="Bauer D."/>
            <person name="Andreopoulos W."/>
            <person name="Pangilinan J."/>
            <person name="LaButti K."/>
            <person name="Riley R."/>
            <person name="Lipzen A."/>
            <person name="Clum A."/>
            <person name="Drula E."/>
            <person name="Henrissat B."/>
            <person name="Kohler A."/>
            <person name="Grigoriev I.V."/>
            <person name="Martin F.M."/>
            <person name="Hacquard S."/>
        </authorList>
    </citation>
    <scope>NUCLEOTIDE SEQUENCE [LARGE SCALE GENOMIC DNA]</scope>
    <source>
        <strain evidence="2 3">MPI-CAGE-CH-0241</strain>
    </source>
</reference>
<dbReference type="InterPro" id="IPR016169">
    <property type="entry name" value="FAD-bd_PCMH_sub2"/>
</dbReference>
<dbReference type="Proteomes" id="UP000777438">
    <property type="component" value="Unassembled WGS sequence"/>
</dbReference>
<evidence type="ECO:0000259" key="1">
    <source>
        <dbReference type="PROSITE" id="PS51387"/>
    </source>
</evidence>
<dbReference type="InterPro" id="IPR010031">
    <property type="entry name" value="FAD_lactone_oxidase-like"/>
</dbReference>
<dbReference type="EMBL" id="JAGPYM010000013">
    <property type="protein sequence ID" value="KAH6888178.1"/>
    <property type="molecule type" value="Genomic_DNA"/>
</dbReference>
<evidence type="ECO:0000313" key="2">
    <source>
        <dbReference type="EMBL" id="KAH6888178.1"/>
    </source>
</evidence>
<dbReference type="PROSITE" id="PS51387">
    <property type="entry name" value="FAD_PCMH"/>
    <property type="match status" value="1"/>
</dbReference>
<dbReference type="GO" id="GO:0003885">
    <property type="term" value="F:D-arabinono-1,4-lactone oxidase activity"/>
    <property type="evidence" value="ECO:0007669"/>
    <property type="project" value="TreeGrafter"/>
</dbReference>
<dbReference type="InterPro" id="IPR016166">
    <property type="entry name" value="FAD-bd_PCMH"/>
</dbReference>
<dbReference type="Gene3D" id="3.30.465.10">
    <property type="match status" value="1"/>
</dbReference>
<comment type="caution">
    <text evidence="2">The sequence shown here is derived from an EMBL/GenBank/DDBJ whole genome shotgun (WGS) entry which is preliminary data.</text>
</comment>
<proteinExistence type="predicted"/>
<gene>
    <name evidence="2" type="ORF">B0T10DRAFT_70014</name>
</gene>
<dbReference type="PANTHER" id="PTHR43762">
    <property type="entry name" value="L-GULONOLACTONE OXIDASE"/>
    <property type="match status" value="1"/>
</dbReference>
<dbReference type="InterPro" id="IPR036318">
    <property type="entry name" value="FAD-bd_PCMH-like_sf"/>
</dbReference>
<name>A0A9P8W216_9HYPO</name>
<dbReference type="OrthoDB" id="610608at2759"/>
<dbReference type="SUPFAM" id="SSF56176">
    <property type="entry name" value="FAD-binding/transporter-associated domain-like"/>
    <property type="match status" value="1"/>
</dbReference>
<dbReference type="InterPro" id="IPR016167">
    <property type="entry name" value="FAD-bd_PCMH_sub1"/>
</dbReference>
<dbReference type="AlphaFoldDB" id="A0A9P8W216"/>